<reference evidence="1 2" key="1">
    <citation type="submission" date="2017-03" db="EMBL/GenBank/DDBJ databases">
        <title>WGS assembly of Porphyra umbilicalis.</title>
        <authorList>
            <person name="Brawley S.H."/>
            <person name="Blouin N.A."/>
            <person name="Ficko-Blean E."/>
            <person name="Wheeler G.L."/>
            <person name="Lohr M."/>
            <person name="Goodson H.V."/>
            <person name="Jenkins J.W."/>
            <person name="Blaby-Haas C.E."/>
            <person name="Helliwell K.E."/>
            <person name="Chan C."/>
            <person name="Marriage T."/>
            <person name="Bhattacharya D."/>
            <person name="Klein A.S."/>
            <person name="Badis Y."/>
            <person name="Brodie J."/>
            <person name="Cao Y."/>
            <person name="Collen J."/>
            <person name="Dittami S.M."/>
            <person name="Gachon C.M."/>
            <person name="Green B.R."/>
            <person name="Karpowicz S."/>
            <person name="Kim J.W."/>
            <person name="Kudahl U."/>
            <person name="Lin S."/>
            <person name="Michel G."/>
            <person name="Mittag M."/>
            <person name="Olson B.J."/>
            <person name="Pangilinan J."/>
            <person name="Peng Y."/>
            <person name="Qiu H."/>
            <person name="Shu S."/>
            <person name="Singer J.T."/>
            <person name="Smith A.G."/>
            <person name="Sprecher B.N."/>
            <person name="Wagner V."/>
            <person name="Wang W."/>
            <person name="Wang Z.-Y."/>
            <person name="Yan J."/>
            <person name="Yarish C."/>
            <person name="Zoeuner-Riek S."/>
            <person name="Zhuang Y."/>
            <person name="Zou Y."/>
            <person name="Lindquist E.A."/>
            <person name="Grimwood J."/>
            <person name="Barry K."/>
            <person name="Rokhsar D.S."/>
            <person name="Schmutz J."/>
            <person name="Stiller J.W."/>
            <person name="Grossman A.R."/>
            <person name="Prochnik S.E."/>
        </authorList>
    </citation>
    <scope>NUCLEOTIDE SEQUENCE [LARGE SCALE GENOMIC DNA]</scope>
    <source>
        <strain evidence="1">4086291</strain>
    </source>
</reference>
<organism evidence="1 2">
    <name type="scientific">Porphyra umbilicalis</name>
    <name type="common">Purple laver</name>
    <name type="synonym">Red alga</name>
    <dbReference type="NCBI Taxonomy" id="2786"/>
    <lineage>
        <taxon>Eukaryota</taxon>
        <taxon>Rhodophyta</taxon>
        <taxon>Bangiophyceae</taxon>
        <taxon>Bangiales</taxon>
        <taxon>Bangiaceae</taxon>
        <taxon>Porphyra</taxon>
    </lineage>
</organism>
<dbReference type="EMBL" id="KV919030">
    <property type="protein sequence ID" value="OSX72933.1"/>
    <property type="molecule type" value="Genomic_DNA"/>
</dbReference>
<dbReference type="Proteomes" id="UP000218209">
    <property type="component" value="Unassembled WGS sequence"/>
</dbReference>
<accession>A0A1X6NX14</accession>
<protein>
    <submittedName>
        <fullName evidence="1">Uncharacterized protein</fullName>
    </submittedName>
</protein>
<evidence type="ECO:0000313" key="1">
    <source>
        <dbReference type="EMBL" id="OSX72933.1"/>
    </source>
</evidence>
<sequence>MEEDAWDSSSSDDCVAEPVEFEELEGVAGVQTGVCTPVGLVIHLLSGTHFHAKYEWGAVSCTELIRSMQIYYGSSWYNYVLYRRLGCTERLCGHVRLIVATVKGPRGGTRQVVERLVPAGGVPGSVFEEAGHERLRLAFDDDTAEWPSLEVVPLSGILRIFQVVPDVEALAPAFCMGRGPPETSWGPEDRRAARFLNNKLFKSTTPSQQCAQRMRNKIAAASAGARRARGVDGAIQ</sequence>
<name>A0A1X6NX14_PORUM</name>
<proteinExistence type="predicted"/>
<evidence type="ECO:0000313" key="2">
    <source>
        <dbReference type="Proteomes" id="UP000218209"/>
    </source>
</evidence>
<keyword evidence="2" id="KW-1185">Reference proteome</keyword>
<dbReference type="AlphaFoldDB" id="A0A1X6NX14"/>
<gene>
    <name evidence="1" type="ORF">BU14_0393s0021</name>
</gene>